<dbReference type="GO" id="GO:0008380">
    <property type="term" value="P:RNA splicing"/>
    <property type="evidence" value="ECO:0007669"/>
    <property type="project" value="UniProtKB-KW"/>
</dbReference>
<evidence type="ECO:0000256" key="2">
    <source>
        <dbReference type="ARBA" id="ARBA00004123"/>
    </source>
</evidence>
<dbReference type="GO" id="GO:0071011">
    <property type="term" value="C:precatalytic spliceosome"/>
    <property type="evidence" value="ECO:0007669"/>
    <property type="project" value="TreeGrafter"/>
</dbReference>
<feature type="compositionally biased region" description="Basic and acidic residues" evidence="8">
    <location>
        <begin position="31"/>
        <end position="144"/>
    </location>
</feature>
<keyword evidence="6" id="KW-0508">mRNA splicing</keyword>
<dbReference type="AlphaFoldDB" id="A0A8H7AHL4"/>
<dbReference type="InterPro" id="IPR013957">
    <property type="entry name" value="SNRNP27"/>
</dbReference>
<reference evidence="10" key="1">
    <citation type="submission" date="2020-02" db="EMBL/GenBank/DDBJ databases">
        <authorList>
            <person name="Palmer J.M."/>
        </authorList>
    </citation>
    <scope>NUCLEOTIDE SEQUENCE</scope>
    <source>
        <strain evidence="10">EPUS1.4</strain>
        <tissue evidence="10">Thallus</tissue>
    </source>
</reference>
<gene>
    <name evidence="10" type="ORF">GJ744_010839</name>
</gene>
<keyword evidence="11" id="KW-1185">Reference proteome</keyword>
<keyword evidence="7" id="KW-0539">Nucleus</keyword>
<protein>
    <recommendedName>
        <fullName evidence="9">U4/U6.U5 small nuclear ribonucleoprotein 27kDa protein domain-containing protein</fullName>
    </recommendedName>
</protein>
<comment type="caution">
    <text evidence="10">The sequence shown here is derived from an EMBL/GenBank/DDBJ whole genome shotgun (WGS) entry which is preliminary data.</text>
</comment>
<evidence type="ECO:0000256" key="8">
    <source>
        <dbReference type="SAM" id="MobiDB-lite"/>
    </source>
</evidence>
<dbReference type="PANTHER" id="PTHR31077:SF1">
    <property type="entry name" value="U4_U6.U5 SMALL NUCLEAR RIBONUCLEOPROTEIN 27 KDA PROTEIN"/>
    <property type="match status" value="1"/>
</dbReference>
<dbReference type="EMBL" id="JAACFV010000073">
    <property type="protein sequence ID" value="KAF7507157.1"/>
    <property type="molecule type" value="Genomic_DNA"/>
</dbReference>
<evidence type="ECO:0000313" key="11">
    <source>
        <dbReference type="Proteomes" id="UP000606974"/>
    </source>
</evidence>
<evidence type="ECO:0000256" key="4">
    <source>
        <dbReference type="ARBA" id="ARBA00011825"/>
    </source>
</evidence>
<evidence type="ECO:0000256" key="1">
    <source>
        <dbReference type="ARBA" id="ARBA00003632"/>
    </source>
</evidence>
<dbReference type="PANTHER" id="PTHR31077">
    <property type="entry name" value="U4/U6.U5 SMALL NUCLEAR RIBONUCLEOPROTEIN 27 KDA PROTEIN"/>
    <property type="match status" value="1"/>
</dbReference>
<keyword evidence="5" id="KW-0507">mRNA processing</keyword>
<dbReference type="Pfam" id="PF08648">
    <property type="entry name" value="SNRNP27"/>
    <property type="match status" value="1"/>
</dbReference>
<accession>A0A8H7AHL4</accession>
<evidence type="ECO:0000259" key="9">
    <source>
        <dbReference type="Pfam" id="PF08648"/>
    </source>
</evidence>
<feature type="region of interest" description="Disordered" evidence="8">
    <location>
        <begin position="1"/>
        <end position="226"/>
    </location>
</feature>
<proteinExistence type="inferred from homology"/>
<evidence type="ECO:0000256" key="3">
    <source>
        <dbReference type="ARBA" id="ARBA00008218"/>
    </source>
</evidence>
<name>A0A8H7AHL4_9EURO</name>
<feature type="compositionally biased region" description="Basic residues" evidence="8">
    <location>
        <begin position="145"/>
        <end position="155"/>
    </location>
</feature>
<feature type="domain" description="U4/U6.U5 small nuclear ribonucleoprotein 27kDa protein" evidence="9">
    <location>
        <begin position="228"/>
        <end position="281"/>
    </location>
</feature>
<dbReference type="Proteomes" id="UP000606974">
    <property type="component" value="Unassembled WGS sequence"/>
</dbReference>
<dbReference type="OrthoDB" id="21368at2759"/>
<comment type="subunit">
    <text evidence="4">Part of a tri-snRNP complex.</text>
</comment>
<evidence type="ECO:0000256" key="7">
    <source>
        <dbReference type="ARBA" id="ARBA00023242"/>
    </source>
</evidence>
<dbReference type="GO" id="GO:0006397">
    <property type="term" value="P:mRNA processing"/>
    <property type="evidence" value="ECO:0007669"/>
    <property type="project" value="UniProtKB-KW"/>
</dbReference>
<evidence type="ECO:0000256" key="5">
    <source>
        <dbReference type="ARBA" id="ARBA00022664"/>
    </source>
</evidence>
<organism evidence="10 11">
    <name type="scientific">Endocarpon pusillum</name>
    <dbReference type="NCBI Taxonomy" id="364733"/>
    <lineage>
        <taxon>Eukaryota</taxon>
        <taxon>Fungi</taxon>
        <taxon>Dikarya</taxon>
        <taxon>Ascomycota</taxon>
        <taxon>Pezizomycotina</taxon>
        <taxon>Eurotiomycetes</taxon>
        <taxon>Chaetothyriomycetidae</taxon>
        <taxon>Verrucariales</taxon>
        <taxon>Verrucariaceae</taxon>
        <taxon>Endocarpon</taxon>
    </lineage>
</organism>
<comment type="subcellular location">
    <subcellularLocation>
        <location evidence="2">Nucleus</location>
    </subcellularLocation>
</comment>
<sequence length="284" mass="33103">MADLPAKRARRTDSAAMWDKNESTSAPKSQRPTEDSREIKRKDSDRDTLDDIRDRRRNDRRRDDGRRRSKSRDRYQSRRERSRSRDRPAKGRDRDHDRDRIREDRRGADRDRDRDHRGSRRERERSRSPDRHRSSKDARLDRDRDRHRHRSRSRSPARNGADSLTRTRSPPKAPRAERGRPSASTATRPTEPIPPSSKVKKDPSPGAAVQIDSKLNGRNGVDEDDDSEDALLKRMMGFSTFKSTANTKIPGNNVSGVRKEKLTNYRQYMNRTGGFNRPLSPSRD</sequence>
<evidence type="ECO:0000313" key="10">
    <source>
        <dbReference type="EMBL" id="KAF7507157.1"/>
    </source>
</evidence>
<comment type="function">
    <text evidence="1">May play a role in mRNA splicing.</text>
</comment>
<evidence type="ECO:0000256" key="6">
    <source>
        <dbReference type="ARBA" id="ARBA00023187"/>
    </source>
</evidence>
<comment type="similarity">
    <text evidence="3">Belongs to the SNUT3 family.</text>
</comment>